<dbReference type="Gene3D" id="3.80.10.10">
    <property type="entry name" value="Ribonuclease Inhibitor"/>
    <property type="match status" value="1"/>
</dbReference>
<organism evidence="2 3">
    <name type="scientific">Paspalum notatum var. saurae</name>
    <dbReference type="NCBI Taxonomy" id="547442"/>
    <lineage>
        <taxon>Eukaryota</taxon>
        <taxon>Viridiplantae</taxon>
        <taxon>Streptophyta</taxon>
        <taxon>Embryophyta</taxon>
        <taxon>Tracheophyta</taxon>
        <taxon>Spermatophyta</taxon>
        <taxon>Magnoliopsida</taxon>
        <taxon>Liliopsida</taxon>
        <taxon>Poales</taxon>
        <taxon>Poaceae</taxon>
        <taxon>PACMAD clade</taxon>
        <taxon>Panicoideae</taxon>
        <taxon>Andropogonodae</taxon>
        <taxon>Paspaleae</taxon>
        <taxon>Paspalinae</taxon>
        <taxon>Paspalum</taxon>
    </lineage>
</organism>
<protein>
    <recommendedName>
        <fullName evidence="1">At1g61320/AtMIF1 LRR domain-containing protein</fullName>
    </recommendedName>
</protein>
<evidence type="ECO:0000313" key="2">
    <source>
        <dbReference type="EMBL" id="WVZ54688.1"/>
    </source>
</evidence>
<accession>A0AAQ3PVP7</accession>
<dbReference type="Proteomes" id="UP001341281">
    <property type="component" value="Chromosome 01"/>
</dbReference>
<feature type="domain" description="At1g61320/AtMIF1 LRR" evidence="1">
    <location>
        <begin position="44"/>
        <end position="342"/>
    </location>
</feature>
<keyword evidence="3" id="KW-1185">Reference proteome</keyword>
<dbReference type="InterPro" id="IPR032675">
    <property type="entry name" value="LRR_dom_sf"/>
</dbReference>
<reference evidence="2 3" key="1">
    <citation type="submission" date="2024-02" db="EMBL/GenBank/DDBJ databases">
        <title>High-quality chromosome-scale genome assembly of Pensacola bahiagrass (Paspalum notatum Flugge var. saurae).</title>
        <authorList>
            <person name="Vega J.M."/>
            <person name="Podio M."/>
            <person name="Orjuela J."/>
            <person name="Siena L.A."/>
            <person name="Pessino S.C."/>
            <person name="Combes M.C."/>
            <person name="Mariac C."/>
            <person name="Albertini E."/>
            <person name="Pupilli F."/>
            <person name="Ortiz J.P.A."/>
            <person name="Leblanc O."/>
        </authorList>
    </citation>
    <scope>NUCLEOTIDE SEQUENCE [LARGE SCALE GENOMIC DNA]</scope>
    <source>
        <strain evidence="2">R1</strain>
        <tissue evidence="2">Leaf</tissue>
    </source>
</reference>
<sequence>MRCSTPNDPSIATDDQIRRRGEEDYLRRKNNRVVKGFVARVDHIMRNHAGTGITKFRVQPPLGFYIDPAAVDRWSAAIMEQPGIKDFELELAPVYDDDLYSFPCSLLLSTTTTIASLTLAGCSFRPLDSLAAGRSSSLTSLTRVHLHNMRVTTEEVGCFLSSCPALEDLTLSCCHQMVCFEKPPRLLPRLKSLLVYGCSTLLTIRCDAPKLQSFQYVGAPTIQISSLLAGATTTIRDDVPSCVRDMKIKSIDQPGMLCYAATKLQLPTAAPNLSALFLSSCFETADTLMVIGKFCRLTYLDIHIREASRCPDYDFCSLVSLLDASPSLDTFILTSDAYASEHNF</sequence>
<dbReference type="Pfam" id="PF23622">
    <property type="entry name" value="LRR_At1g61320_AtMIF1"/>
    <property type="match status" value="1"/>
</dbReference>
<dbReference type="PANTHER" id="PTHR34145">
    <property type="entry name" value="OS02G0105600 PROTEIN"/>
    <property type="match status" value="1"/>
</dbReference>
<gene>
    <name evidence="2" type="ORF">U9M48_005450</name>
</gene>
<proteinExistence type="predicted"/>
<evidence type="ECO:0000259" key="1">
    <source>
        <dbReference type="Pfam" id="PF23622"/>
    </source>
</evidence>
<dbReference type="PANTHER" id="PTHR34145:SF14">
    <property type="entry name" value="EXPRESSED PROTEIN"/>
    <property type="match status" value="1"/>
</dbReference>
<dbReference type="EMBL" id="CP144745">
    <property type="protein sequence ID" value="WVZ54688.1"/>
    <property type="molecule type" value="Genomic_DNA"/>
</dbReference>
<name>A0AAQ3PVP7_PASNO</name>
<dbReference type="SUPFAM" id="SSF52047">
    <property type="entry name" value="RNI-like"/>
    <property type="match status" value="1"/>
</dbReference>
<dbReference type="InterPro" id="IPR055357">
    <property type="entry name" value="LRR_At1g61320_AtMIF1"/>
</dbReference>
<evidence type="ECO:0000313" key="3">
    <source>
        <dbReference type="Proteomes" id="UP001341281"/>
    </source>
</evidence>
<dbReference type="AlphaFoldDB" id="A0AAQ3PVP7"/>
<dbReference type="InterPro" id="IPR053772">
    <property type="entry name" value="At1g61320/At1g61330-like"/>
</dbReference>